<dbReference type="EMBL" id="JAGMUX010000027">
    <property type="protein sequence ID" value="KAH7222648.1"/>
    <property type="molecule type" value="Genomic_DNA"/>
</dbReference>
<feature type="region of interest" description="Disordered" evidence="1">
    <location>
        <begin position="631"/>
        <end position="651"/>
    </location>
</feature>
<accession>A0A9P9JLC7</accession>
<dbReference type="InterPro" id="IPR012334">
    <property type="entry name" value="Pectin_lyas_fold"/>
</dbReference>
<dbReference type="InterPro" id="IPR011050">
    <property type="entry name" value="Pectin_lyase_fold/virulence"/>
</dbReference>
<evidence type="ECO:0000256" key="2">
    <source>
        <dbReference type="SAM" id="SignalP"/>
    </source>
</evidence>
<dbReference type="PANTHER" id="PTHR36453">
    <property type="entry name" value="SECRETED PROTEIN-RELATED"/>
    <property type="match status" value="1"/>
</dbReference>
<evidence type="ECO:0000313" key="4">
    <source>
        <dbReference type="Proteomes" id="UP000720189"/>
    </source>
</evidence>
<evidence type="ECO:0000313" key="3">
    <source>
        <dbReference type="EMBL" id="KAH7222648.1"/>
    </source>
</evidence>
<comment type="caution">
    <text evidence="3">The sequence shown here is derived from an EMBL/GenBank/DDBJ whole genome shotgun (WGS) entry which is preliminary data.</text>
</comment>
<dbReference type="Gene3D" id="2.160.20.10">
    <property type="entry name" value="Single-stranded right-handed beta-helix, Pectin lyase-like"/>
    <property type="match status" value="1"/>
</dbReference>
<feature type="chain" id="PRO_5040188524" evidence="2">
    <location>
        <begin position="20"/>
        <end position="939"/>
    </location>
</feature>
<dbReference type="OrthoDB" id="10025010at2759"/>
<proteinExistence type="predicted"/>
<dbReference type="RefSeq" id="XP_046042271.1">
    <property type="nucleotide sequence ID" value="XM_046194385.1"/>
</dbReference>
<dbReference type="Proteomes" id="UP000720189">
    <property type="component" value="Unassembled WGS sequence"/>
</dbReference>
<feature type="signal peptide" evidence="2">
    <location>
        <begin position="1"/>
        <end position="19"/>
    </location>
</feature>
<organism evidence="3 4">
    <name type="scientific">Fusarium redolens</name>
    <dbReference type="NCBI Taxonomy" id="48865"/>
    <lineage>
        <taxon>Eukaryota</taxon>
        <taxon>Fungi</taxon>
        <taxon>Dikarya</taxon>
        <taxon>Ascomycota</taxon>
        <taxon>Pezizomycotina</taxon>
        <taxon>Sordariomycetes</taxon>
        <taxon>Hypocreomycetidae</taxon>
        <taxon>Hypocreales</taxon>
        <taxon>Nectriaceae</taxon>
        <taxon>Fusarium</taxon>
        <taxon>Fusarium redolens species complex</taxon>
    </lineage>
</organism>
<dbReference type="SUPFAM" id="SSF51126">
    <property type="entry name" value="Pectin lyase-like"/>
    <property type="match status" value="1"/>
</dbReference>
<dbReference type="PANTHER" id="PTHR36453:SF2">
    <property type="entry name" value="APPLE DOMAIN-CONTAINING PROTEIN"/>
    <property type="match status" value="1"/>
</dbReference>
<keyword evidence="4" id="KW-1185">Reference proteome</keyword>
<sequence>MKANLISLLCLLGAGGVSANIDIYVSPTGSDSGDGSQSSPYKSLTKAQQQVRSALSSSSSGGITVHLAGGVHTLSKPLVLTDKDSGSSSQPVVWTSSANATVSGGLKITNWSRGSNGIYSASVPSNTYSRNLYVDGLVVSPARKRINRRDFKFSNVGMSWTDTSYDYISSVRNISNAEVRFINSFTDRLAPIISVSNRQIVFNGTNWNNNIIGYDSVSKPFNDNGVWIQNAYDLLSAPGQFFLDTGANTVYYWPLDNQDMSKVEAYLGIQETLVSIGGSYDDPAHDITFSGINFAHSTWLRPGQGYGYADQQTGGYLSATKNYTDFEAGRQEWWLMPSAIQISAANNINFANGSFTQLGAGGVGIGGDPNAHISGVGYGANGVSIEGSYFTQVGGNSITAGGILPNAHHPSDTRMINKEITIQENIFYNISNVYTSTVPIFASYVQYSDISYNDINWAPYSALCIGYGWGLNDEGGSPLYEQRGTYKYTPIYHTATTAKNNRVKGNLILNYGRSHQDLGGIYTLSKSTDTYILENHLEAPYGYGFYTDEGTNSYIFQRNNPFVSSEWYHANQGYPLTTGNNTLQDNLHIKGVDMGDYPNRSGFVNNTYERNYYITPASTTVTSGRVAWRAGIPPGKRGNRPVSNRNNGADGGIELEFPSESGSVLVRLTNFDDVDYTNLKFTPSITPTTNFTLSTVSVPSSIPANNIAIAKYKVTGTSCIPPTFQISVTYTNPRTATTKTLSISNQIVGFSVLDSSNYPTATTAGNAIFRQTCADTDNILGISTIGRDSYNGFDDWAVIKTDNFTTNHGSVSIKVLSIDQSTGRAGIVGRNSLAPFSNSTGYAQVIAQASGGVAFRWDARGVGQLTNTTTIANIKTPVCLRLNVDGSYFTPFYSTDCQNWKRFGAPVYVPGRKGYTEFGLVATANIVTKNVTALFTQDF</sequence>
<evidence type="ECO:0000256" key="1">
    <source>
        <dbReference type="SAM" id="MobiDB-lite"/>
    </source>
</evidence>
<dbReference type="GeneID" id="70224339"/>
<keyword evidence="2" id="KW-0732">Signal</keyword>
<reference evidence="3" key="1">
    <citation type="journal article" date="2021" name="Nat. Commun.">
        <title>Genetic determinants of endophytism in the Arabidopsis root mycobiome.</title>
        <authorList>
            <person name="Mesny F."/>
            <person name="Miyauchi S."/>
            <person name="Thiergart T."/>
            <person name="Pickel B."/>
            <person name="Atanasova L."/>
            <person name="Karlsson M."/>
            <person name="Huettel B."/>
            <person name="Barry K.W."/>
            <person name="Haridas S."/>
            <person name="Chen C."/>
            <person name="Bauer D."/>
            <person name="Andreopoulos W."/>
            <person name="Pangilinan J."/>
            <person name="LaButti K."/>
            <person name="Riley R."/>
            <person name="Lipzen A."/>
            <person name="Clum A."/>
            <person name="Drula E."/>
            <person name="Henrissat B."/>
            <person name="Kohler A."/>
            <person name="Grigoriev I.V."/>
            <person name="Martin F.M."/>
            <person name="Hacquard S."/>
        </authorList>
    </citation>
    <scope>NUCLEOTIDE SEQUENCE</scope>
    <source>
        <strain evidence="3">MPI-CAGE-AT-0023</strain>
    </source>
</reference>
<dbReference type="AlphaFoldDB" id="A0A9P9JLC7"/>
<protein>
    <submittedName>
        <fullName evidence="3">Uncharacterized protein</fullName>
    </submittedName>
</protein>
<name>A0A9P9JLC7_FUSRE</name>
<gene>
    <name evidence="3" type="ORF">BKA55DRAFT_584778</name>
</gene>